<keyword evidence="4 8" id="KW-0479">Metal-binding</keyword>
<evidence type="ECO:0000256" key="6">
    <source>
        <dbReference type="ARBA" id="ARBA00023004"/>
    </source>
</evidence>
<name>A0A6G9YQI1_9NOCA</name>
<dbReference type="Proteomes" id="UP000503540">
    <property type="component" value="Chromosome"/>
</dbReference>
<dbReference type="PRINTS" id="PR00359">
    <property type="entry name" value="BP450"/>
</dbReference>
<comment type="cofactor">
    <cofactor evidence="1">
        <name>heme</name>
        <dbReference type="ChEBI" id="CHEBI:30413"/>
    </cofactor>
</comment>
<dbReference type="PANTHER" id="PTHR46696">
    <property type="entry name" value="P450, PUTATIVE (EUROFUNG)-RELATED"/>
    <property type="match status" value="1"/>
</dbReference>
<evidence type="ECO:0000256" key="7">
    <source>
        <dbReference type="ARBA" id="ARBA00023033"/>
    </source>
</evidence>
<evidence type="ECO:0000313" key="9">
    <source>
        <dbReference type="EMBL" id="QIS15559.1"/>
    </source>
</evidence>
<evidence type="ECO:0000256" key="5">
    <source>
        <dbReference type="ARBA" id="ARBA00023002"/>
    </source>
</evidence>
<dbReference type="InterPro" id="IPR036396">
    <property type="entry name" value="Cyt_P450_sf"/>
</dbReference>
<gene>
    <name evidence="9" type="ORF">F5544_38690</name>
</gene>
<dbReference type="InterPro" id="IPR017972">
    <property type="entry name" value="Cyt_P450_CS"/>
</dbReference>
<keyword evidence="5 8" id="KW-0560">Oxidoreductase</keyword>
<dbReference type="GO" id="GO:0016705">
    <property type="term" value="F:oxidoreductase activity, acting on paired donors, with incorporation or reduction of molecular oxygen"/>
    <property type="evidence" value="ECO:0007669"/>
    <property type="project" value="InterPro"/>
</dbReference>
<evidence type="ECO:0000256" key="4">
    <source>
        <dbReference type="ARBA" id="ARBA00022723"/>
    </source>
</evidence>
<dbReference type="InterPro" id="IPR002397">
    <property type="entry name" value="Cyt_P450_B"/>
</dbReference>
<dbReference type="InterPro" id="IPR001128">
    <property type="entry name" value="Cyt_P450"/>
</dbReference>
<dbReference type="GO" id="GO:0020037">
    <property type="term" value="F:heme binding"/>
    <property type="evidence" value="ECO:0007669"/>
    <property type="project" value="InterPro"/>
</dbReference>
<evidence type="ECO:0000256" key="2">
    <source>
        <dbReference type="ARBA" id="ARBA00010617"/>
    </source>
</evidence>
<dbReference type="GO" id="GO:0005506">
    <property type="term" value="F:iron ion binding"/>
    <property type="evidence" value="ECO:0007669"/>
    <property type="project" value="InterPro"/>
</dbReference>
<dbReference type="Gene3D" id="1.10.630.10">
    <property type="entry name" value="Cytochrome P450"/>
    <property type="match status" value="1"/>
</dbReference>
<keyword evidence="3 8" id="KW-0349">Heme</keyword>
<dbReference type="AlphaFoldDB" id="A0A6G9YQI1"/>
<accession>A0A6G9YQI1</accession>
<protein>
    <submittedName>
        <fullName evidence="9">Cytochrome P450</fullName>
    </submittedName>
</protein>
<dbReference type="PANTHER" id="PTHR46696:SF5">
    <property type="entry name" value="CYTOCHROME P450 BJ-1"/>
    <property type="match status" value="1"/>
</dbReference>
<dbReference type="SUPFAM" id="SSF48264">
    <property type="entry name" value="Cytochrome P450"/>
    <property type="match status" value="1"/>
</dbReference>
<dbReference type="EMBL" id="CP046172">
    <property type="protein sequence ID" value="QIS15559.1"/>
    <property type="molecule type" value="Genomic_DNA"/>
</dbReference>
<sequence length="395" mass="43468">MSHSMTYPFHRDDPFLLPGELCRLRDDSPVPEVTLPSGETAWVLTRYADIRAALRDDRLSRRPIRDQAQATAPDGFDFGASIAEPPGHTRWRRVITPLFGPKQAEDLRDRIGELTDRLLDEFAALEQPADLMSGLAFRLPIRVIAELFGMADDEYDRLAEWASGLRNTGGSMAAFGAAMGALGAFVNELVDRRRADPGRDLLSQLLTGAPDDEEPLTHQELVSTGILLVTAGFETVAIQLGNAFLALFRYPEQRERMQAEPGSMATAVEECLRFAQIGSGFAGAVYATTELTIGGVRIPAGGMVFVRPDLANRDPEQFSDPDLFDVGRTEARQHLTFGGGPHFCLGAALARVELQEGIGRVLRRFPELKLDLDPTAVELVSTPFSHYPRALPVRW</sequence>
<evidence type="ECO:0000256" key="1">
    <source>
        <dbReference type="ARBA" id="ARBA00001971"/>
    </source>
</evidence>
<dbReference type="FunFam" id="1.10.630.10:FF:000018">
    <property type="entry name" value="Cytochrome P450 monooxygenase"/>
    <property type="match status" value="1"/>
</dbReference>
<evidence type="ECO:0000256" key="8">
    <source>
        <dbReference type="RuleBase" id="RU000461"/>
    </source>
</evidence>
<proteinExistence type="inferred from homology"/>
<reference evidence="9 10" key="1">
    <citation type="journal article" date="2019" name="ACS Chem. Biol.">
        <title>Identification and Mobilization of a Cryptic Antibiotic Biosynthesis Gene Locus from a Human-Pathogenic Nocardia Isolate.</title>
        <authorList>
            <person name="Herisse M."/>
            <person name="Ishida K."/>
            <person name="Porter J.L."/>
            <person name="Howden B."/>
            <person name="Hertweck C."/>
            <person name="Stinear T.P."/>
            <person name="Pidot S.J."/>
        </authorList>
    </citation>
    <scope>NUCLEOTIDE SEQUENCE [LARGE SCALE GENOMIC DNA]</scope>
    <source>
        <strain evidence="9 10">AUSMDU00012717</strain>
    </source>
</reference>
<dbReference type="PRINTS" id="PR00385">
    <property type="entry name" value="P450"/>
</dbReference>
<keyword evidence="7 8" id="KW-0503">Monooxygenase</keyword>
<organism evidence="9 10">
    <name type="scientific">Nocardia arthritidis</name>
    <dbReference type="NCBI Taxonomy" id="228602"/>
    <lineage>
        <taxon>Bacteria</taxon>
        <taxon>Bacillati</taxon>
        <taxon>Actinomycetota</taxon>
        <taxon>Actinomycetes</taxon>
        <taxon>Mycobacteriales</taxon>
        <taxon>Nocardiaceae</taxon>
        <taxon>Nocardia</taxon>
    </lineage>
</organism>
<evidence type="ECO:0000256" key="3">
    <source>
        <dbReference type="ARBA" id="ARBA00022617"/>
    </source>
</evidence>
<keyword evidence="10" id="KW-1185">Reference proteome</keyword>
<keyword evidence="6 8" id="KW-0408">Iron</keyword>
<dbReference type="PROSITE" id="PS00086">
    <property type="entry name" value="CYTOCHROME_P450"/>
    <property type="match status" value="1"/>
</dbReference>
<dbReference type="KEGG" id="nah:F5544_38690"/>
<dbReference type="GO" id="GO:0004497">
    <property type="term" value="F:monooxygenase activity"/>
    <property type="evidence" value="ECO:0007669"/>
    <property type="project" value="UniProtKB-KW"/>
</dbReference>
<dbReference type="Pfam" id="PF00067">
    <property type="entry name" value="p450"/>
    <property type="match status" value="1"/>
</dbReference>
<evidence type="ECO:0000313" key="10">
    <source>
        <dbReference type="Proteomes" id="UP000503540"/>
    </source>
</evidence>
<comment type="similarity">
    <text evidence="2 8">Belongs to the cytochrome P450 family.</text>
</comment>